<evidence type="ECO:0000313" key="3">
    <source>
        <dbReference type="Proteomes" id="UP000314294"/>
    </source>
</evidence>
<dbReference type="Proteomes" id="UP000314294">
    <property type="component" value="Unassembled WGS sequence"/>
</dbReference>
<keyword evidence="3" id="KW-1185">Reference proteome</keyword>
<gene>
    <name evidence="2" type="ORF">EYF80_033159</name>
</gene>
<evidence type="ECO:0000313" key="2">
    <source>
        <dbReference type="EMBL" id="TNN56622.1"/>
    </source>
</evidence>
<dbReference type="AlphaFoldDB" id="A0A4Z2GV56"/>
<dbReference type="EMBL" id="SRLO01000424">
    <property type="protein sequence ID" value="TNN56622.1"/>
    <property type="molecule type" value="Genomic_DNA"/>
</dbReference>
<feature type="compositionally biased region" description="Basic and acidic residues" evidence="1">
    <location>
        <begin position="23"/>
        <end position="36"/>
    </location>
</feature>
<feature type="compositionally biased region" description="Acidic residues" evidence="1">
    <location>
        <begin position="9"/>
        <end position="20"/>
    </location>
</feature>
<comment type="caution">
    <text evidence="2">The sequence shown here is derived from an EMBL/GenBank/DDBJ whole genome shotgun (WGS) entry which is preliminary data.</text>
</comment>
<name>A0A4Z2GV56_9TELE</name>
<sequence>MQRDKLDNSTEEEEEDEEQDSTGGRRKEEGGRRKEEEEVDPVASSPDLLHSLTIHLHRLCSSSSVLGYCSQCSSTNSPSEGRRPTGALLDSQQIAWLQGQRHGNGVQETGALDEGQGWQPVWNLGSGSWNDKEESDCWRKCPSWGLSRTKPAWFSGGTPPTKAPVGGEGKSAKGGAWEEEGVARLCGEGRGL</sequence>
<protein>
    <submittedName>
        <fullName evidence="2">Uncharacterized protein</fullName>
    </submittedName>
</protein>
<accession>A0A4Z2GV56</accession>
<feature type="region of interest" description="Disordered" evidence="1">
    <location>
        <begin position="1"/>
        <end position="46"/>
    </location>
</feature>
<reference evidence="2 3" key="1">
    <citation type="submission" date="2019-03" db="EMBL/GenBank/DDBJ databases">
        <title>First draft genome of Liparis tanakae, snailfish: a comprehensive survey of snailfish specific genes.</title>
        <authorList>
            <person name="Kim W."/>
            <person name="Song I."/>
            <person name="Jeong J.-H."/>
            <person name="Kim D."/>
            <person name="Kim S."/>
            <person name="Ryu S."/>
            <person name="Song J.Y."/>
            <person name="Lee S.K."/>
        </authorList>
    </citation>
    <scope>NUCLEOTIDE SEQUENCE [LARGE SCALE GENOMIC DNA]</scope>
    <source>
        <tissue evidence="2">Muscle</tissue>
    </source>
</reference>
<feature type="region of interest" description="Disordered" evidence="1">
    <location>
        <begin position="151"/>
        <end position="176"/>
    </location>
</feature>
<organism evidence="2 3">
    <name type="scientific">Liparis tanakae</name>
    <name type="common">Tanaka's snailfish</name>
    <dbReference type="NCBI Taxonomy" id="230148"/>
    <lineage>
        <taxon>Eukaryota</taxon>
        <taxon>Metazoa</taxon>
        <taxon>Chordata</taxon>
        <taxon>Craniata</taxon>
        <taxon>Vertebrata</taxon>
        <taxon>Euteleostomi</taxon>
        <taxon>Actinopterygii</taxon>
        <taxon>Neopterygii</taxon>
        <taxon>Teleostei</taxon>
        <taxon>Neoteleostei</taxon>
        <taxon>Acanthomorphata</taxon>
        <taxon>Eupercaria</taxon>
        <taxon>Perciformes</taxon>
        <taxon>Cottioidei</taxon>
        <taxon>Cottales</taxon>
        <taxon>Liparidae</taxon>
        <taxon>Liparis</taxon>
    </lineage>
</organism>
<evidence type="ECO:0000256" key="1">
    <source>
        <dbReference type="SAM" id="MobiDB-lite"/>
    </source>
</evidence>
<proteinExistence type="predicted"/>